<dbReference type="NCBIfam" id="TIGR00682">
    <property type="entry name" value="lpxK"/>
    <property type="match status" value="1"/>
</dbReference>
<dbReference type="EC" id="2.7.1.130" evidence="3 13"/>
<keyword evidence="5 13" id="KW-0444">Lipid biosynthesis</keyword>
<feature type="transmembrane region" description="Helical" evidence="14">
    <location>
        <begin position="18"/>
        <end position="40"/>
    </location>
</feature>
<dbReference type="Proteomes" id="UP000236655">
    <property type="component" value="Chromosome"/>
</dbReference>
<sequence>MKLQTIIESHWYSKFDPIIGVVMFPFSLIYELIVRIRWLLFKLGLKKSSKLPVPVVIIGNISVGGAGKTPLTKMLATELNQRGINTGIILRGYKGSSKDARIVLPEDYSSLVGDEALIYAQAGFKVAIGSKRVEAAKLLLATYPEIQLILADDGMQHYYLKRDLEICVIDSSRILGNQQVLPLGPLREPMSRLKTIDYFAINGKHNQEQLNKILTKYGKPVIYQELRFINFYNPVLDKVTTVEELNKISELLPMAAIGNPQRFYYFLKDLGVNFCKVKSLPDHHDYVISDIPDNYTIITTEKDYTKLAKFKNKQIWVANVSAELSDESLIDKIVSLVKHQ</sequence>
<comment type="catalytic activity">
    <reaction evidence="13">
        <text>a lipid A disaccharide + ATP = a lipid IVA + ADP + H(+)</text>
        <dbReference type="Rhea" id="RHEA:67840"/>
        <dbReference type="ChEBI" id="CHEBI:15378"/>
        <dbReference type="ChEBI" id="CHEBI:30616"/>
        <dbReference type="ChEBI" id="CHEBI:176343"/>
        <dbReference type="ChEBI" id="CHEBI:176425"/>
        <dbReference type="ChEBI" id="CHEBI:456216"/>
        <dbReference type="EC" id="2.7.1.130"/>
    </reaction>
</comment>
<dbReference type="InterPro" id="IPR027417">
    <property type="entry name" value="P-loop_NTPase"/>
</dbReference>
<protein>
    <recommendedName>
        <fullName evidence="4 13">Tetraacyldisaccharide 4'-kinase</fullName>
        <ecNumber evidence="3 13">2.7.1.130</ecNumber>
    </recommendedName>
    <alternativeName>
        <fullName evidence="12 13">Lipid A 4'-kinase</fullName>
    </alternativeName>
</protein>
<dbReference type="SUPFAM" id="SSF52540">
    <property type="entry name" value="P-loop containing nucleoside triphosphate hydrolases"/>
    <property type="match status" value="1"/>
</dbReference>
<dbReference type="GO" id="GO:0009244">
    <property type="term" value="P:lipopolysaccharide core region biosynthetic process"/>
    <property type="evidence" value="ECO:0007669"/>
    <property type="project" value="TreeGrafter"/>
</dbReference>
<dbReference type="InterPro" id="IPR003758">
    <property type="entry name" value="LpxK"/>
</dbReference>
<dbReference type="KEGG" id="nba:CUN60_11380"/>
<evidence type="ECO:0000256" key="12">
    <source>
        <dbReference type="ARBA" id="ARBA00029757"/>
    </source>
</evidence>
<keyword evidence="16" id="KW-1185">Reference proteome</keyword>
<keyword evidence="6 13" id="KW-0441">Lipid A biosynthesis</keyword>
<dbReference type="GO" id="GO:0009245">
    <property type="term" value="P:lipid A biosynthetic process"/>
    <property type="evidence" value="ECO:0007669"/>
    <property type="project" value="UniProtKB-UniRule"/>
</dbReference>
<proteinExistence type="inferred from homology"/>
<keyword evidence="14" id="KW-1133">Transmembrane helix</keyword>
<dbReference type="GO" id="GO:0005524">
    <property type="term" value="F:ATP binding"/>
    <property type="evidence" value="ECO:0007669"/>
    <property type="project" value="UniProtKB-UniRule"/>
</dbReference>
<dbReference type="PANTHER" id="PTHR42724:SF1">
    <property type="entry name" value="TETRAACYLDISACCHARIDE 4'-KINASE, MITOCHONDRIAL-RELATED"/>
    <property type="match status" value="1"/>
</dbReference>
<comment type="function">
    <text evidence="1 13">Transfers the gamma-phosphate of ATP to the 4'-position of a tetraacyldisaccharide 1-phosphate intermediate (termed DS-1-P) to form tetraacyldisaccharide 1,4'-bis-phosphate (lipid IVA).</text>
</comment>
<dbReference type="GO" id="GO:0009029">
    <property type="term" value="F:lipid-A 4'-kinase activity"/>
    <property type="evidence" value="ECO:0007669"/>
    <property type="project" value="UniProtKB-UniRule"/>
</dbReference>
<organism evidence="15 16">
    <name type="scientific">Aquella oligotrophica</name>
    <dbReference type="NCBI Taxonomy" id="2067065"/>
    <lineage>
        <taxon>Bacteria</taxon>
        <taxon>Pseudomonadati</taxon>
        <taxon>Pseudomonadota</taxon>
        <taxon>Betaproteobacteria</taxon>
        <taxon>Neisseriales</taxon>
        <taxon>Neisseriaceae</taxon>
        <taxon>Aquella</taxon>
    </lineage>
</organism>
<comment type="similarity">
    <text evidence="13">Belongs to the LpxK family.</text>
</comment>
<gene>
    <name evidence="13" type="primary">lpxK</name>
    <name evidence="15" type="ORF">CUN60_11380</name>
</gene>
<evidence type="ECO:0000256" key="9">
    <source>
        <dbReference type="ARBA" id="ARBA00022777"/>
    </source>
</evidence>
<evidence type="ECO:0000256" key="8">
    <source>
        <dbReference type="ARBA" id="ARBA00022741"/>
    </source>
</evidence>
<dbReference type="AlphaFoldDB" id="A0A2I7N8T4"/>
<keyword evidence="14" id="KW-0472">Membrane</keyword>
<dbReference type="RefSeq" id="WP_102952157.1">
    <property type="nucleotide sequence ID" value="NZ_CP024847.1"/>
</dbReference>
<dbReference type="PANTHER" id="PTHR42724">
    <property type="entry name" value="TETRAACYLDISACCHARIDE 4'-KINASE"/>
    <property type="match status" value="1"/>
</dbReference>
<evidence type="ECO:0000256" key="2">
    <source>
        <dbReference type="ARBA" id="ARBA00004870"/>
    </source>
</evidence>
<dbReference type="UniPathway" id="UPA00359">
    <property type="reaction ID" value="UER00482"/>
</dbReference>
<comment type="pathway">
    <text evidence="2 13">Glycolipid biosynthesis; lipid IV(A) biosynthesis; lipid IV(A) from (3R)-3-hydroxytetradecanoyl-[acyl-carrier-protein] and UDP-N-acetyl-alpha-D-glucosamine: step 6/6.</text>
</comment>
<reference evidence="16" key="1">
    <citation type="submission" date="2017-11" db="EMBL/GenBank/DDBJ databases">
        <authorList>
            <person name="Chan K.G."/>
            <person name="Lee L.S."/>
        </authorList>
    </citation>
    <scope>NUCLEOTIDE SEQUENCE [LARGE SCALE GENOMIC DNA]</scope>
    <source>
        <strain evidence="16">DSM 100970</strain>
    </source>
</reference>
<dbReference type="OrthoDB" id="9766423at2"/>
<name>A0A2I7N8T4_9NEIS</name>
<evidence type="ECO:0000256" key="3">
    <source>
        <dbReference type="ARBA" id="ARBA00012071"/>
    </source>
</evidence>
<dbReference type="GO" id="GO:0005886">
    <property type="term" value="C:plasma membrane"/>
    <property type="evidence" value="ECO:0007669"/>
    <property type="project" value="TreeGrafter"/>
</dbReference>
<evidence type="ECO:0000256" key="4">
    <source>
        <dbReference type="ARBA" id="ARBA00016436"/>
    </source>
</evidence>
<evidence type="ECO:0000313" key="15">
    <source>
        <dbReference type="EMBL" id="AUR52870.1"/>
    </source>
</evidence>
<evidence type="ECO:0000256" key="13">
    <source>
        <dbReference type="HAMAP-Rule" id="MF_00409"/>
    </source>
</evidence>
<evidence type="ECO:0000256" key="14">
    <source>
        <dbReference type="SAM" id="Phobius"/>
    </source>
</evidence>
<keyword evidence="14" id="KW-0812">Transmembrane</keyword>
<keyword evidence="9 13" id="KW-0418">Kinase</keyword>
<evidence type="ECO:0000256" key="5">
    <source>
        <dbReference type="ARBA" id="ARBA00022516"/>
    </source>
</evidence>
<evidence type="ECO:0000313" key="16">
    <source>
        <dbReference type="Proteomes" id="UP000236655"/>
    </source>
</evidence>
<evidence type="ECO:0000256" key="1">
    <source>
        <dbReference type="ARBA" id="ARBA00002274"/>
    </source>
</evidence>
<evidence type="ECO:0000256" key="6">
    <source>
        <dbReference type="ARBA" id="ARBA00022556"/>
    </source>
</evidence>
<dbReference type="Pfam" id="PF02606">
    <property type="entry name" value="LpxK"/>
    <property type="match status" value="1"/>
</dbReference>
<keyword evidence="11 13" id="KW-0443">Lipid metabolism</keyword>
<dbReference type="EMBL" id="CP024847">
    <property type="protein sequence ID" value="AUR52870.1"/>
    <property type="molecule type" value="Genomic_DNA"/>
</dbReference>
<keyword evidence="10 13" id="KW-0067">ATP-binding</keyword>
<evidence type="ECO:0000256" key="7">
    <source>
        <dbReference type="ARBA" id="ARBA00022679"/>
    </source>
</evidence>
<evidence type="ECO:0000256" key="11">
    <source>
        <dbReference type="ARBA" id="ARBA00023098"/>
    </source>
</evidence>
<feature type="binding site" evidence="13">
    <location>
        <begin position="62"/>
        <end position="69"/>
    </location>
    <ligand>
        <name>ATP</name>
        <dbReference type="ChEBI" id="CHEBI:30616"/>
    </ligand>
</feature>
<evidence type="ECO:0000256" key="10">
    <source>
        <dbReference type="ARBA" id="ARBA00022840"/>
    </source>
</evidence>
<accession>A0A2I7N8T4</accession>
<keyword evidence="7 13" id="KW-0808">Transferase</keyword>
<dbReference type="HAMAP" id="MF_00409">
    <property type="entry name" value="LpxK"/>
    <property type="match status" value="1"/>
</dbReference>
<keyword evidence="8 13" id="KW-0547">Nucleotide-binding</keyword>